<dbReference type="InterPro" id="IPR036322">
    <property type="entry name" value="WD40_repeat_dom_sf"/>
</dbReference>
<dbReference type="PROSITE" id="PS50082">
    <property type="entry name" value="WD_REPEATS_2"/>
    <property type="match status" value="1"/>
</dbReference>
<evidence type="ECO:0000313" key="6">
    <source>
        <dbReference type="EMBL" id="KAG5387232.1"/>
    </source>
</evidence>
<dbReference type="Gene3D" id="1.25.10.10">
    <property type="entry name" value="Leucine-rich Repeat Variant"/>
    <property type="match status" value="2"/>
</dbReference>
<gene>
    <name evidence="6" type="primary">A09p077390.1_BraROA</name>
    <name evidence="6" type="ORF">IGI04_038702</name>
</gene>
<name>A0ABQ7LL13_BRACM</name>
<keyword evidence="1 3" id="KW-0853">WD repeat</keyword>
<evidence type="ECO:0000256" key="1">
    <source>
        <dbReference type="ARBA" id="ARBA00022574"/>
    </source>
</evidence>
<proteinExistence type="predicted"/>
<evidence type="ECO:0000256" key="4">
    <source>
        <dbReference type="SAM" id="MobiDB-lite"/>
    </source>
</evidence>
<dbReference type="Gene3D" id="2.130.10.10">
    <property type="entry name" value="YVTN repeat-like/Quinoprotein amine dehydrogenase"/>
    <property type="match status" value="1"/>
</dbReference>
<dbReference type="SUPFAM" id="SSF48371">
    <property type="entry name" value="ARM repeat"/>
    <property type="match status" value="1"/>
</dbReference>
<organism evidence="6 7">
    <name type="scientific">Brassica rapa subsp. trilocularis</name>
    <dbReference type="NCBI Taxonomy" id="1813537"/>
    <lineage>
        <taxon>Eukaryota</taxon>
        <taxon>Viridiplantae</taxon>
        <taxon>Streptophyta</taxon>
        <taxon>Embryophyta</taxon>
        <taxon>Tracheophyta</taxon>
        <taxon>Spermatophyta</taxon>
        <taxon>Magnoliopsida</taxon>
        <taxon>eudicotyledons</taxon>
        <taxon>Gunneridae</taxon>
        <taxon>Pentapetalae</taxon>
        <taxon>rosids</taxon>
        <taxon>malvids</taxon>
        <taxon>Brassicales</taxon>
        <taxon>Brassicaceae</taxon>
        <taxon>Brassiceae</taxon>
        <taxon>Brassica</taxon>
    </lineage>
</organism>
<dbReference type="InterPro" id="IPR001680">
    <property type="entry name" value="WD40_rpt"/>
</dbReference>
<dbReference type="PROSITE" id="PS50294">
    <property type="entry name" value="WD_REPEATS_REGION"/>
    <property type="match status" value="1"/>
</dbReference>
<dbReference type="InterPro" id="IPR019775">
    <property type="entry name" value="WD40_repeat_CS"/>
</dbReference>
<sequence length="1302" mass="143407">MELQRKVAEAIHVLNHDPLSSNRVAANQWLVHFQQTPEAWDVSTSLLTSPIVSLFDLQFFAAQILRRKVSPFIISSSILENPFHPPSFYVGFQIQNEASNLQSNAKDALLNALLVAAKRYSSGVPQLLTQICLALSALLLHADPYSKPFDKLMFALQSLQAHDDGNVVLLELLTVLPEEISDSRHVSHQSDLRQELLSHTSMVLDFLLQQSEKQFASPLYPQHDNRKILRCLLSWVRAGCFSEIPQGAVPSHPLLNYVFNALQGTTFDLAIEVLVELVTRHEDLPRVLLYKVQLLRDTLLKPALINADPQVVSGLACLMSEIGQAAPCLIVEASPEALVLTDALLRSTFATYILSLGGNRQNDRNHVKDIFLPVFSALVDALVLRAQVDEFTSGDESPSLDLPDGLLHFRNNLLELLVDICQLIHPTTFVSKLFFGGLPSSDVSMPLREIEAKLFALNAVSEIILQEGEAFDFSLIAQLVSAFSIRPSSELKGFLCVVYRSLADVVGSFSRWISVSPSNARPLLLFLAGGISEPICTHACASALRKICEDAPAVIQETSNLDILMWIGECLEQWNLALEDEEEVISAITVILGSVANKELQNKLLTQLLSSSYGVLSTLVDDDVESSVRQNPATYTRMLSSVTRGLYRIGTVLSHLATSLSSVPVADGPILSLLTVFWPILEKLFRSEHMESGSLAAAACRALSVAVQSSGCVIAEEFCHKEEYGSLFITTFERFTQASSLMGINSSYICDQEPDLVEAYANFASALIRGCHKELLGNSGTLLEISFQKAAISCTAMHRGAALAALSYLSDFLEVSLSSMIESVNCKSEGSFSLVSVQVVSHCGEGLLSNLVYALLGVAAMSRVHKCSTILQQLAAICSLCERTSWKEILCWKSLQGWLNSAVSLSLMITSEQNSTSVWALPSEYLKQGEAEKIVREWSEALGGAGIDYLENKSCNFASNNSLGGGHMQGKHGRALKRLKIDGEEREGDYPSSRESEIEPEGGAEERRFLGFLDATMGTSSDPIQDGSDEQQKRSEIYTYEAPWQIYAMNWSVRRDKNNKNSEFCGPLTSFDWNEAEPRRIGTSSTDTTCTIWDIDREAVDTHLIAHDKEVLDIAWGGVGVFASVSADGSVRVFDLRDKEHSTIIYESSQPDTPLVRLGWNKQDPRYMATIIMDSAKVVVLDIRFPALPVVELQRHQASVNAIAWAPHSSSHICTAGDDSQALIWDISSMGQQVEGGLDPILAYTAGAEIEQLQWSSSQPDWVAIAFSTKLQILRWLHHFLSNACFLLCYYDHDVKLAETVS</sequence>
<keyword evidence="2" id="KW-0677">Repeat</keyword>
<dbReference type="InterPro" id="IPR013598">
    <property type="entry name" value="Exportin-1/Importin-b-like"/>
</dbReference>
<dbReference type="Pfam" id="PF08389">
    <property type="entry name" value="Xpo1"/>
    <property type="match status" value="1"/>
</dbReference>
<dbReference type="InterPro" id="IPR016024">
    <property type="entry name" value="ARM-type_fold"/>
</dbReference>
<evidence type="ECO:0000313" key="7">
    <source>
        <dbReference type="Proteomes" id="UP000823674"/>
    </source>
</evidence>
<dbReference type="Pfam" id="PF00400">
    <property type="entry name" value="WD40"/>
    <property type="match status" value="2"/>
</dbReference>
<feature type="region of interest" description="Disordered" evidence="4">
    <location>
        <begin position="982"/>
        <end position="1002"/>
    </location>
</feature>
<feature type="domain" description="Exportin-1/Importin-beta-like" evidence="5">
    <location>
        <begin position="126"/>
        <end position="274"/>
    </location>
</feature>
<evidence type="ECO:0000256" key="3">
    <source>
        <dbReference type="PROSITE-ProRule" id="PRU00221"/>
    </source>
</evidence>
<evidence type="ECO:0000259" key="5">
    <source>
        <dbReference type="Pfam" id="PF08389"/>
    </source>
</evidence>
<dbReference type="EMBL" id="JADBGQ010000008">
    <property type="protein sequence ID" value="KAG5387232.1"/>
    <property type="molecule type" value="Genomic_DNA"/>
</dbReference>
<reference evidence="6 7" key="1">
    <citation type="submission" date="2021-03" db="EMBL/GenBank/DDBJ databases">
        <authorList>
            <person name="King G.J."/>
            <person name="Bancroft I."/>
            <person name="Baten A."/>
            <person name="Bloomfield J."/>
            <person name="Borpatragohain P."/>
            <person name="He Z."/>
            <person name="Irish N."/>
            <person name="Irwin J."/>
            <person name="Liu K."/>
            <person name="Mauleon R.P."/>
            <person name="Moore J."/>
            <person name="Morris R."/>
            <person name="Ostergaard L."/>
            <person name="Wang B."/>
            <person name="Wells R."/>
        </authorList>
    </citation>
    <scope>NUCLEOTIDE SEQUENCE [LARGE SCALE GENOMIC DNA]</scope>
    <source>
        <strain evidence="6">R-o-18</strain>
        <tissue evidence="6">Leaf</tissue>
    </source>
</reference>
<dbReference type="InterPro" id="IPR015943">
    <property type="entry name" value="WD40/YVTN_repeat-like_dom_sf"/>
</dbReference>
<dbReference type="PROSITE" id="PS00678">
    <property type="entry name" value="WD_REPEATS_1"/>
    <property type="match status" value="1"/>
</dbReference>
<dbReference type="Proteomes" id="UP000823674">
    <property type="component" value="Chromosome A09"/>
</dbReference>
<dbReference type="SUPFAM" id="SSF50978">
    <property type="entry name" value="WD40 repeat-like"/>
    <property type="match status" value="1"/>
</dbReference>
<accession>A0ABQ7LL13</accession>
<dbReference type="PANTHER" id="PTHR12363">
    <property type="entry name" value="TRANSPORTIN 3 AND IMPORTIN 13"/>
    <property type="match status" value="1"/>
</dbReference>
<feature type="repeat" description="WD" evidence="3">
    <location>
        <begin position="1193"/>
        <end position="1229"/>
    </location>
</feature>
<feature type="compositionally biased region" description="Basic and acidic residues" evidence="4">
    <location>
        <begin position="982"/>
        <end position="997"/>
    </location>
</feature>
<dbReference type="InterPro" id="IPR011989">
    <property type="entry name" value="ARM-like"/>
</dbReference>
<protein>
    <recommendedName>
        <fullName evidence="5">Exportin-1/Importin-beta-like domain-containing protein</fullName>
    </recommendedName>
</protein>
<dbReference type="SMART" id="SM00320">
    <property type="entry name" value="WD40"/>
    <property type="match status" value="3"/>
</dbReference>
<dbReference type="InterPro" id="IPR051345">
    <property type="entry name" value="Importin_beta-like_NTR"/>
</dbReference>
<dbReference type="PANTHER" id="PTHR12363:SF44">
    <property type="entry name" value="ARM REPEAT SUPERFAMILY PROTEIN"/>
    <property type="match status" value="1"/>
</dbReference>
<keyword evidence="7" id="KW-1185">Reference proteome</keyword>
<evidence type="ECO:0000256" key="2">
    <source>
        <dbReference type="ARBA" id="ARBA00022737"/>
    </source>
</evidence>
<comment type="caution">
    <text evidence="6">The sequence shown here is derived from an EMBL/GenBank/DDBJ whole genome shotgun (WGS) entry which is preliminary data.</text>
</comment>